<dbReference type="GeneID" id="59333404"/>
<evidence type="ECO:0000313" key="2">
    <source>
        <dbReference type="EMBL" id="KAF6219173.1"/>
    </source>
</evidence>
<dbReference type="AlphaFoldDB" id="A0A8H6C9H0"/>
<gene>
    <name evidence="2" type="ORF">HO133_004998</name>
</gene>
<accession>A0A8H6C9H0</accession>
<protein>
    <submittedName>
        <fullName evidence="2">Uncharacterized protein</fullName>
    </submittedName>
</protein>
<feature type="region of interest" description="Disordered" evidence="1">
    <location>
        <begin position="368"/>
        <end position="426"/>
    </location>
</feature>
<proteinExistence type="predicted"/>
<sequence length="426" mass="47572">MITGFVLDKGVEEEMYSGGCSDAEQHTEGSELLSVEELLVGGHGTPPEVVFNVLAFMAFEDFLHFRHASPTFFQYTTEREAAVVALFIKSCDMVTADRLFRTLLLQGPLTLDYLLQLRRRCTTAGNLANALTHHHLPQSNVNSCFEYTWVQSTIGGGPVPSPNASNAHKLKRCLLLHIHFFESLRAGLVNQFAVEKQETQVGPDVSRFLQVEAETLSRYTPKAIDRLLGVHEWLFAVIVSRCGLLYEPLQTLFSANEKYIFEVLEVDPFLIGGHPALEDVFRFVPIYRLERLYSRLHQATATSTEALRPCLPIPRQVLPPLELEIAKRISSVLPTGYVRNLGFAWPGVSRENAIAQLKEYLRSAEDDDDEILVPNTTANQPDANATPETSLRVPSECPPTSTTVTQSLHRMTRPESPSALEGIGRR</sequence>
<keyword evidence="3" id="KW-1185">Reference proteome</keyword>
<comment type="caution">
    <text evidence="2">The sequence shown here is derived from an EMBL/GenBank/DDBJ whole genome shotgun (WGS) entry which is preliminary data.</text>
</comment>
<dbReference type="RefSeq" id="XP_037148608.1">
    <property type="nucleotide sequence ID" value="XM_037295910.1"/>
</dbReference>
<organism evidence="2 3">
    <name type="scientific">Letharia lupina</name>
    <dbReference type="NCBI Taxonomy" id="560253"/>
    <lineage>
        <taxon>Eukaryota</taxon>
        <taxon>Fungi</taxon>
        <taxon>Dikarya</taxon>
        <taxon>Ascomycota</taxon>
        <taxon>Pezizomycotina</taxon>
        <taxon>Lecanoromycetes</taxon>
        <taxon>OSLEUM clade</taxon>
        <taxon>Lecanoromycetidae</taxon>
        <taxon>Lecanorales</taxon>
        <taxon>Lecanorineae</taxon>
        <taxon>Parmeliaceae</taxon>
        <taxon>Letharia</taxon>
    </lineage>
</organism>
<feature type="compositionally biased region" description="Polar residues" evidence="1">
    <location>
        <begin position="398"/>
        <end position="409"/>
    </location>
</feature>
<feature type="compositionally biased region" description="Polar residues" evidence="1">
    <location>
        <begin position="374"/>
        <end position="389"/>
    </location>
</feature>
<name>A0A8H6C9H0_9LECA</name>
<dbReference type="Proteomes" id="UP000593566">
    <property type="component" value="Unassembled WGS sequence"/>
</dbReference>
<reference evidence="2 3" key="1">
    <citation type="journal article" date="2020" name="Genomics">
        <title>Complete, high-quality genomes from long-read metagenomic sequencing of two wolf lichen thalli reveals enigmatic genome architecture.</title>
        <authorList>
            <person name="McKenzie S.K."/>
            <person name="Walston R.F."/>
            <person name="Allen J.L."/>
        </authorList>
    </citation>
    <scope>NUCLEOTIDE SEQUENCE [LARGE SCALE GENOMIC DNA]</scope>
    <source>
        <strain evidence="2">WasteWater1</strain>
    </source>
</reference>
<dbReference type="EMBL" id="JACCJB010000020">
    <property type="protein sequence ID" value="KAF6219173.1"/>
    <property type="molecule type" value="Genomic_DNA"/>
</dbReference>
<evidence type="ECO:0000256" key="1">
    <source>
        <dbReference type="SAM" id="MobiDB-lite"/>
    </source>
</evidence>
<evidence type="ECO:0000313" key="3">
    <source>
        <dbReference type="Proteomes" id="UP000593566"/>
    </source>
</evidence>